<proteinExistence type="predicted"/>
<sequence>MDDRWRFLIRWCSSLQGRIQYKKIEQENAGWGEHKFCLEVDLPKRYEVRSYRQGFALNEDDEAGFKLRMQKDRKALALLAAVARVDNTAWKWLLREKCHVKTGKPGEEKFEKEIPS</sequence>
<reference evidence="1 2" key="1">
    <citation type="submission" date="2024-09" db="EMBL/GenBank/DDBJ databases">
        <title>Genome sequencing and assembly of Phytophthora oleae, isolate VK10A, causative agent of rot of olive drupes.</title>
        <authorList>
            <person name="Conti Taguali S."/>
            <person name="Riolo M."/>
            <person name="La Spada F."/>
            <person name="Cacciola S.O."/>
            <person name="Dionisio G."/>
        </authorList>
    </citation>
    <scope>NUCLEOTIDE SEQUENCE [LARGE SCALE GENOMIC DNA]</scope>
    <source>
        <strain evidence="1 2">VK10A</strain>
    </source>
</reference>
<dbReference type="EMBL" id="JBIMZQ010000006">
    <property type="protein sequence ID" value="KAL3670961.1"/>
    <property type="molecule type" value="Genomic_DNA"/>
</dbReference>
<protein>
    <submittedName>
        <fullName evidence="1">Uncharacterized protein</fullName>
    </submittedName>
</protein>
<comment type="caution">
    <text evidence="1">The sequence shown here is derived from an EMBL/GenBank/DDBJ whole genome shotgun (WGS) entry which is preliminary data.</text>
</comment>
<keyword evidence="2" id="KW-1185">Reference proteome</keyword>
<dbReference type="Proteomes" id="UP001632037">
    <property type="component" value="Unassembled WGS sequence"/>
</dbReference>
<evidence type="ECO:0000313" key="1">
    <source>
        <dbReference type="EMBL" id="KAL3670961.1"/>
    </source>
</evidence>
<organism evidence="1 2">
    <name type="scientific">Phytophthora oleae</name>
    <dbReference type="NCBI Taxonomy" id="2107226"/>
    <lineage>
        <taxon>Eukaryota</taxon>
        <taxon>Sar</taxon>
        <taxon>Stramenopiles</taxon>
        <taxon>Oomycota</taxon>
        <taxon>Peronosporomycetes</taxon>
        <taxon>Peronosporales</taxon>
        <taxon>Peronosporaceae</taxon>
        <taxon>Phytophthora</taxon>
    </lineage>
</organism>
<gene>
    <name evidence="1" type="ORF">V7S43_004146</name>
</gene>
<name>A0ABD3FZ89_9STRA</name>
<dbReference type="AlphaFoldDB" id="A0ABD3FZ89"/>
<evidence type="ECO:0000313" key="2">
    <source>
        <dbReference type="Proteomes" id="UP001632037"/>
    </source>
</evidence>
<accession>A0ABD3FZ89</accession>